<feature type="compositionally biased region" description="Basic and acidic residues" evidence="1">
    <location>
        <begin position="253"/>
        <end position="266"/>
    </location>
</feature>
<evidence type="ECO:0000313" key="2">
    <source>
        <dbReference type="EMBL" id="OIT32324.1"/>
    </source>
</evidence>
<dbReference type="EMBL" id="MJEQ01001082">
    <property type="protein sequence ID" value="OIT32324.1"/>
    <property type="molecule type" value="Genomic_DNA"/>
</dbReference>
<evidence type="ECO:0000313" key="3">
    <source>
        <dbReference type="Proteomes" id="UP000187609"/>
    </source>
</evidence>
<comment type="caution">
    <text evidence="2">The sequence shown here is derived from an EMBL/GenBank/DDBJ whole genome shotgun (WGS) entry which is preliminary data.</text>
</comment>
<proteinExistence type="predicted"/>
<protein>
    <submittedName>
        <fullName evidence="2">Uncharacterized protein</fullName>
    </submittedName>
</protein>
<reference evidence="2" key="1">
    <citation type="submission" date="2016-11" db="EMBL/GenBank/DDBJ databases">
        <title>The genome of Nicotiana attenuata.</title>
        <authorList>
            <person name="Xu S."/>
            <person name="Brockmoeller T."/>
            <person name="Gaquerel E."/>
            <person name="Navarro A."/>
            <person name="Kuhl H."/>
            <person name="Gase K."/>
            <person name="Ling Z."/>
            <person name="Zhou W."/>
            <person name="Kreitzer C."/>
            <person name="Stanke M."/>
            <person name="Tang H."/>
            <person name="Lyons E."/>
            <person name="Pandey P."/>
            <person name="Pandey S.P."/>
            <person name="Timmermann B."/>
            <person name="Baldwin I.T."/>
        </authorList>
    </citation>
    <scope>NUCLEOTIDE SEQUENCE [LARGE SCALE GENOMIC DNA]</scope>
    <source>
        <strain evidence="2">UT</strain>
    </source>
</reference>
<feature type="compositionally biased region" description="Basic and acidic residues" evidence="1">
    <location>
        <begin position="275"/>
        <end position="293"/>
    </location>
</feature>
<dbReference type="PANTHER" id="PTHR33233:SF17">
    <property type="entry name" value="DUF4283 DOMAIN-CONTAINING PROTEIN"/>
    <property type="match status" value="1"/>
</dbReference>
<dbReference type="PANTHER" id="PTHR33233">
    <property type="entry name" value="ENDONUCLEASE/EXONUCLEASE/PHOSPHATASE"/>
    <property type="match status" value="1"/>
</dbReference>
<gene>
    <name evidence="2" type="ORF">A4A49_08417</name>
</gene>
<name>A0A314KUF0_NICAT</name>
<keyword evidence="3" id="KW-1185">Reference proteome</keyword>
<sequence length="328" mass="36556">MAGKKARGRPKKQQIKVDDKIPKLNTIGRNSAVVMESIFGASKMQARSVNLPQMSYGEASGSASQQQKKANQSPIPMHVDLRAVTIPLPEDPKESIWAGVLTGNRSTANVDFGSEFLIEIPLWVRFPKLPMNCWSGNSLSRIVSTIGISMFADEYTAKQSRISFTRSLIEINITKPLPRRLPVMDDSGAIFEQAVEYDWKPEFCERCLKVGHDCAKIPKEGVNQDQQPKKRRPPPVKQIWKTKETTVASTSEESQKQVEESSKEVECTSEQPENMEDKQQAEEGPKRQLEKGKIAVGINGVPMTYAKAILSPMKQGPQQQTSLDVMLT</sequence>
<organism evidence="2 3">
    <name type="scientific">Nicotiana attenuata</name>
    <name type="common">Coyote tobacco</name>
    <dbReference type="NCBI Taxonomy" id="49451"/>
    <lineage>
        <taxon>Eukaryota</taxon>
        <taxon>Viridiplantae</taxon>
        <taxon>Streptophyta</taxon>
        <taxon>Embryophyta</taxon>
        <taxon>Tracheophyta</taxon>
        <taxon>Spermatophyta</taxon>
        <taxon>Magnoliopsida</taxon>
        <taxon>eudicotyledons</taxon>
        <taxon>Gunneridae</taxon>
        <taxon>Pentapetalae</taxon>
        <taxon>asterids</taxon>
        <taxon>lamiids</taxon>
        <taxon>Solanales</taxon>
        <taxon>Solanaceae</taxon>
        <taxon>Nicotianoideae</taxon>
        <taxon>Nicotianeae</taxon>
        <taxon>Nicotiana</taxon>
    </lineage>
</organism>
<dbReference type="Gramene" id="OIT32324">
    <property type="protein sequence ID" value="OIT32324"/>
    <property type="gene ID" value="A4A49_08417"/>
</dbReference>
<dbReference type="AlphaFoldDB" id="A0A314KUF0"/>
<dbReference type="Proteomes" id="UP000187609">
    <property type="component" value="Unassembled WGS sequence"/>
</dbReference>
<evidence type="ECO:0000256" key="1">
    <source>
        <dbReference type="SAM" id="MobiDB-lite"/>
    </source>
</evidence>
<feature type="region of interest" description="Disordered" evidence="1">
    <location>
        <begin position="244"/>
        <end position="294"/>
    </location>
</feature>
<accession>A0A314KUF0</accession>